<feature type="non-terminal residue" evidence="2">
    <location>
        <position position="81"/>
    </location>
</feature>
<organism evidence="2 3">
    <name type="scientific">Pseudopedobacter saltans</name>
    <dbReference type="NCBI Taxonomy" id="151895"/>
    <lineage>
        <taxon>Bacteria</taxon>
        <taxon>Pseudomonadati</taxon>
        <taxon>Bacteroidota</taxon>
        <taxon>Sphingobacteriia</taxon>
        <taxon>Sphingobacteriales</taxon>
        <taxon>Sphingobacteriaceae</taxon>
        <taxon>Pseudopedobacter</taxon>
    </lineage>
</organism>
<feature type="transmembrane region" description="Helical" evidence="1">
    <location>
        <begin position="20"/>
        <end position="42"/>
    </location>
</feature>
<protein>
    <submittedName>
        <fullName evidence="2">Uncharacterized protein</fullName>
    </submittedName>
</protein>
<evidence type="ECO:0000313" key="2">
    <source>
        <dbReference type="EMBL" id="PZP40370.1"/>
    </source>
</evidence>
<gene>
    <name evidence="2" type="ORF">DI598_19370</name>
</gene>
<keyword evidence="1" id="KW-0472">Membrane</keyword>
<comment type="caution">
    <text evidence="2">The sequence shown here is derived from an EMBL/GenBank/DDBJ whole genome shotgun (WGS) entry which is preliminary data.</text>
</comment>
<evidence type="ECO:0000256" key="1">
    <source>
        <dbReference type="SAM" id="Phobius"/>
    </source>
</evidence>
<proteinExistence type="predicted"/>
<sequence length="81" mass="8823">MDVDPIVQTTAKSIDSFVEYGVLGSVTAICLCFIILLAWILIRQANSCFEGTKKVVDNNTEAVRELGVNTREALHGVQLAL</sequence>
<evidence type="ECO:0000313" key="3">
    <source>
        <dbReference type="Proteomes" id="UP000249645"/>
    </source>
</evidence>
<dbReference type="AlphaFoldDB" id="A0A2W5EGV1"/>
<dbReference type="EMBL" id="QFOI01000611">
    <property type="protein sequence ID" value="PZP40370.1"/>
    <property type="molecule type" value="Genomic_DNA"/>
</dbReference>
<keyword evidence="1" id="KW-1133">Transmembrane helix</keyword>
<dbReference type="Proteomes" id="UP000249645">
    <property type="component" value="Unassembled WGS sequence"/>
</dbReference>
<name>A0A2W5EGV1_9SPHI</name>
<accession>A0A2W5EGV1</accession>
<reference evidence="2 3" key="1">
    <citation type="submission" date="2017-11" db="EMBL/GenBank/DDBJ databases">
        <title>Infants hospitalized years apart are colonized by the same room-sourced microbial strains.</title>
        <authorList>
            <person name="Brooks B."/>
            <person name="Olm M.R."/>
            <person name="Firek B.A."/>
            <person name="Baker R."/>
            <person name="Thomas B.C."/>
            <person name="Morowitz M.J."/>
            <person name="Banfield J.F."/>
        </authorList>
    </citation>
    <scope>NUCLEOTIDE SEQUENCE [LARGE SCALE GENOMIC DNA]</scope>
    <source>
        <strain evidence="2">S2_009_000_R2_76</strain>
    </source>
</reference>
<keyword evidence="1" id="KW-0812">Transmembrane</keyword>